<keyword evidence="4" id="KW-1185">Reference proteome</keyword>
<dbReference type="InterPro" id="IPR028098">
    <property type="entry name" value="Glyco_trans_4-like_N"/>
</dbReference>
<feature type="domain" description="Glycosyltransferase subfamily 4-like N-terminal" evidence="2">
    <location>
        <begin position="13"/>
        <end position="184"/>
    </location>
</feature>
<evidence type="ECO:0000313" key="4">
    <source>
        <dbReference type="Proteomes" id="UP000193749"/>
    </source>
</evidence>
<dbReference type="SUPFAM" id="SSF53756">
    <property type="entry name" value="UDP-Glycosyltransferase/glycogen phosphorylase"/>
    <property type="match status" value="1"/>
</dbReference>
<dbReference type="Pfam" id="PF13439">
    <property type="entry name" value="Glyco_transf_4"/>
    <property type="match status" value="1"/>
</dbReference>
<gene>
    <name evidence="3" type="ORF">HA50_20060</name>
</gene>
<feature type="domain" description="Glycosyl transferase family 1" evidence="1">
    <location>
        <begin position="200"/>
        <end position="337"/>
    </location>
</feature>
<dbReference type="Gene3D" id="3.40.50.2000">
    <property type="entry name" value="Glycogen Phosphorylase B"/>
    <property type="match status" value="2"/>
</dbReference>
<dbReference type="InterPro" id="IPR001296">
    <property type="entry name" value="Glyco_trans_1"/>
</dbReference>
<evidence type="ECO:0000259" key="2">
    <source>
        <dbReference type="Pfam" id="PF13439"/>
    </source>
</evidence>
<dbReference type="Proteomes" id="UP000193749">
    <property type="component" value="Unassembled WGS sequence"/>
</dbReference>
<comment type="caution">
    <text evidence="3">The sequence shown here is derived from an EMBL/GenBank/DDBJ whole genome shotgun (WGS) entry which is preliminary data.</text>
</comment>
<dbReference type="CDD" id="cd03811">
    <property type="entry name" value="GT4_GT28_WabH-like"/>
    <property type="match status" value="1"/>
</dbReference>
<dbReference type="RefSeq" id="WP_084877949.1">
    <property type="nucleotide sequence ID" value="NZ_JAGGMY010000001.1"/>
</dbReference>
<keyword evidence="3" id="KW-0808">Transferase</keyword>
<accession>A0A1X1EZS2</accession>
<organism evidence="3 4">
    <name type="scientific">Pantoea cypripedii</name>
    <name type="common">Pectobacterium cypripedii</name>
    <name type="synonym">Erwinia cypripedii</name>
    <dbReference type="NCBI Taxonomy" id="55209"/>
    <lineage>
        <taxon>Bacteria</taxon>
        <taxon>Pseudomonadati</taxon>
        <taxon>Pseudomonadota</taxon>
        <taxon>Gammaproteobacteria</taxon>
        <taxon>Enterobacterales</taxon>
        <taxon>Erwiniaceae</taxon>
        <taxon>Pantoea</taxon>
    </lineage>
</organism>
<name>A0A1X1EZS2_PANCY</name>
<dbReference type="PANTHER" id="PTHR12526">
    <property type="entry name" value="GLYCOSYLTRANSFERASE"/>
    <property type="match status" value="1"/>
</dbReference>
<evidence type="ECO:0000259" key="1">
    <source>
        <dbReference type="Pfam" id="PF00534"/>
    </source>
</evidence>
<dbReference type="STRING" id="55209.HA50_20060"/>
<protein>
    <submittedName>
        <fullName evidence="3">Glycosyl transferase</fullName>
    </submittedName>
</protein>
<dbReference type="EMBL" id="MLJI01000001">
    <property type="protein sequence ID" value="ORM95520.1"/>
    <property type="molecule type" value="Genomic_DNA"/>
</dbReference>
<proteinExistence type="predicted"/>
<evidence type="ECO:0000313" key="3">
    <source>
        <dbReference type="EMBL" id="ORM95520.1"/>
    </source>
</evidence>
<dbReference type="GO" id="GO:0016757">
    <property type="term" value="F:glycosyltransferase activity"/>
    <property type="evidence" value="ECO:0007669"/>
    <property type="project" value="TreeGrafter"/>
</dbReference>
<reference evidence="3 4" key="1">
    <citation type="journal article" date="2017" name="Antonie Van Leeuwenhoek">
        <title>Phylogenomic resolution of the bacterial genus Pantoea and its relationship with Erwinia and Tatumella.</title>
        <authorList>
            <person name="Palmer M."/>
            <person name="Steenkamp E.T."/>
            <person name="Coetzee M.P."/>
            <person name="Chan W.Y."/>
            <person name="van Zyl E."/>
            <person name="De Maayer P."/>
            <person name="Coutinho T.A."/>
            <person name="Blom J."/>
            <person name="Smits T.H."/>
            <person name="Duffy B."/>
            <person name="Venter S.N."/>
        </authorList>
    </citation>
    <scope>NUCLEOTIDE SEQUENCE [LARGE SCALE GENOMIC DNA]</scope>
    <source>
        <strain evidence="3 4">LMG 2657</strain>
    </source>
</reference>
<dbReference type="OrthoDB" id="9792269at2"/>
<dbReference type="AlphaFoldDB" id="A0A1X1EZS2"/>
<sequence>MRILMIIDGLPGGGAEKVVLTLSESIHKMRHHVTLYSLAETCAYALPEGVEYRVITQHSKAPWRKLTELSRRARKLDDVLRQDEAQNGKYDLIISNLHKTDRIVARSQAIDRSRLWFCIHGVLSSTYLGHRKGLNYWFKKQKMASIYHGRNITAVSQAVLDDLVDVMGVRTAKTAVINNPFDLQALRQRADEPCDLAGTDYLINVARIHPQKRQDRLLEAFAQSGLADRAKLVLLGTGTEERIAAAKQLAQKLNIADRVLFLGFQSNPFPYIKHARLMVMSSDSEGFGNVIVESLICGTPVISTRCPGGPEEILVKAGMADMLTPIDAQALASKMVEVYDHLPAINEQTLSLYDVTAISRQYVDLAAR</sequence>
<dbReference type="PANTHER" id="PTHR12526:SF638">
    <property type="entry name" value="SPORE COAT PROTEIN SA"/>
    <property type="match status" value="1"/>
</dbReference>
<dbReference type="Pfam" id="PF00534">
    <property type="entry name" value="Glycos_transf_1"/>
    <property type="match status" value="1"/>
</dbReference>